<evidence type="ECO:0000313" key="1">
    <source>
        <dbReference type="EMBL" id="MBM7506916.1"/>
    </source>
</evidence>
<dbReference type="Proteomes" id="UP000732378">
    <property type="component" value="Unassembled WGS sequence"/>
</dbReference>
<name>A0ABS2M6V6_9ACTN</name>
<dbReference type="PANTHER" id="PTHR34374">
    <property type="entry name" value="LARGE RIBOSOMAL RNA SUBUNIT ACCUMULATION PROTEIN YCED HOMOLOG 1, CHLOROPLASTIC"/>
    <property type="match status" value="1"/>
</dbReference>
<sequence>MLDTRELGRRPGSQREVTLSVPAPADLGIDVLLVPEGSPVDIDLRLEAVMEGVLVTGTARAGLVGECARCLEEIHDDVEVPFQELYVYAEHQTSHDEDDEVSRLEDDLLDLEPQLRDAVVLTLPFQPLCTEDCPGLCPECGARLAGDPDHGHDEPIDPRWAGLAALAQDEPDEK</sequence>
<dbReference type="EMBL" id="JAFBBZ010000001">
    <property type="protein sequence ID" value="MBM7506916.1"/>
    <property type="molecule type" value="Genomic_DNA"/>
</dbReference>
<comment type="caution">
    <text evidence="1">The sequence shown here is derived from an EMBL/GenBank/DDBJ whole genome shotgun (WGS) entry which is preliminary data.</text>
</comment>
<keyword evidence="2" id="KW-1185">Reference proteome</keyword>
<reference evidence="1 2" key="1">
    <citation type="submission" date="2021-01" db="EMBL/GenBank/DDBJ databases">
        <title>Sequencing the genomes of 1000 actinobacteria strains.</title>
        <authorList>
            <person name="Klenk H.-P."/>
        </authorList>
    </citation>
    <scope>NUCLEOTIDE SEQUENCE [LARGE SCALE GENOMIC DNA]</scope>
    <source>
        <strain evidence="1 2">DSM 18239</strain>
    </source>
</reference>
<protein>
    <recommendedName>
        <fullName evidence="3">DUF177 domain-containing protein</fullName>
    </recommendedName>
</protein>
<dbReference type="PANTHER" id="PTHR34374:SF1">
    <property type="entry name" value="LARGE RIBOSOMAL RNA SUBUNIT ACCUMULATION PROTEIN YCED HOMOLOG 1, CHLOROPLASTIC"/>
    <property type="match status" value="1"/>
</dbReference>
<evidence type="ECO:0008006" key="3">
    <source>
        <dbReference type="Google" id="ProtNLM"/>
    </source>
</evidence>
<accession>A0ABS2M6V6</accession>
<evidence type="ECO:0000313" key="2">
    <source>
        <dbReference type="Proteomes" id="UP000732378"/>
    </source>
</evidence>
<dbReference type="InterPro" id="IPR003772">
    <property type="entry name" value="YceD"/>
</dbReference>
<gene>
    <name evidence="1" type="ORF">JOE61_000730</name>
</gene>
<proteinExistence type="predicted"/>
<dbReference type="Pfam" id="PF02620">
    <property type="entry name" value="YceD"/>
    <property type="match status" value="1"/>
</dbReference>
<organism evidence="1 2">
    <name type="scientific">Nocardioides salarius</name>
    <dbReference type="NCBI Taxonomy" id="374513"/>
    <lineage>
        <taxon>Bacteria</taxon>
        <taxon>Bacillati</taxon>
        <taxon>Actinomycetota</taxon>
        <taxon>Actinomycetes</taxon>
        <taxon>Propionibacteriales</taxon>
        <taxon>Nocardioidaceae</taxon>
        <taxon>Nocardioides</taxon>
    </lineage>
</organism>
<dbReference type="RefSeq" id="WP_307822789.1">
    <property type="nucleotide sequence ID" value="NZ_JACDTV010000003.1"/>
</dbReference>